<dbReference type="InterPro" id="IPR005471">
    <property type="entry name" value="Tscrpt_reg_IclR_N"/>
</dbReference>
<feature type="domain" description="HTH iclR-type" evidence="4">
    <location>
        <begin position="8"/>
        <end position="68"/>
    </location>
</feature>
<keyword evidence="2" id="KW-0238">DNA-binding</keyword>
<dbReference type="SUPFAM" id="SSF46785">
    <property type="entry name" value="Winged helix' DNA-binding domain"/>
    <property type="match status" value="1"/>
</dbReference>
<keyword evidence="1" id="KW-0805">Transcription regulation</keyword>
<dbReference type="Gene3D" id="3.30.450.40">
    <property type="match status" value="1"/>
</dbReference>
<organism evidence="6 7">
    <name type="scientific">Enterococcus cecorum</name>
    <dbReference type="NCBI Taxonomy" id="44008"/>
    <lineage>
        <taxon>Bacteria</taxon>
        <taxon>Bacillati</taxon>
        <taxon>Bacillota</taxon>
        <taxon>Bacilli</taxon>
        <taxon>Lactobacillales</taxon>
        <taxon>Enterococcaceae</taxon>
        <taxon>Enterococcus</taxon>
    </lineage>
</organism>
<evidence type="ECO:0000259" key="4">
    <source>
        <dbReference type="PROSITE" id="PS51077"/>
    </source>
</evidence>
<dbReference type="PANTHER" id="PTHR30136:SF35">
    <property type="entry name" value="HTH-TYPE TRANSCRIPTIONAL REGULATOR RV1719"/>
    <property type="match status" value="1"/>
</dbReference>
<dbReference type="PROSITE" id="PS51078">
    <property type="entry name" value="ICLR_ED"/>
    <property type="match status" value="1"/>
</dbReference>
<dbReference type="GO" id="GO:0045892">
    <property type="term" value="P:negative regulation of DNA-templated transcription"/>
    <property type="evidence" value="ECO:0007669"/>
    <property type="project" value="TreeGrafter"/>
</dbReference>
<evidence type="ECO:0000256" key="1">
    <source>
        <dbReference type="ARBA" id="ARBA00023015"/>
    </source>
</evidence>
<dbReference type="SMART" id="SM00346">
    <property type="entry name" value="HTH_ICLR"/>
    <property type="match status" value="1"/>
</dbReference>
<dbReference type="InterPro" id="IPR014757">
    <property type="entry name" value="Tscrpt_reg_IclR_C"/>
</dbReference>
<feature type="domain" description="IclR-ED" evidence="5">
    <location>
        <begin position="69"/>
        <end position="251"/>
    </location>
</feature>
<accession>A0A7X9NNR7</accession>
<evidence type="ECO:0000313" key="6">
    <source>
        <dbReference type="EMBL" id="NME50515.1"/>
    </source>
</evidence>
<dbReference type="RefSeq" id="WP_168931652.1">
    <property type="nucleotide sequence ID" value="NZ_AP035890.1"/>
</dbReference>
<dbReference type="GO" id="GO:0003700">
    <property type="term" value="F:DNA-binding transcription factor activity"/>
    <property type="evidence" value="ECO:0007669"/>
    <property type="project" value="TreeGrafter"/>
</dbReference>
<dbReference type="Pfam" id="PF01614">
    <property type="entry name" value="IclR_C"/>
    <property type="match status" value="1"/>
</dbReference>
<keyword evidence="3" id="KW-0804">Transcription</keyword>
<evidence type="ECO:0000256" key="3">
    <source>
        <dbReference type="ARBA" id="ARBA00023163"/>
    </source>
</evidence>
<dbReference type="PROSITE" id="PS51077">
    <property type="entry name" value="HTH_ICLR"/>
    <property type="match status" value="1"/>
</dbReference>
<evidence type="ECO:0000259" key="5">
    <source>
        <dbReference type="PROSITE" id="PS51078"/>
    </source>
</evidence>
<dbReference type="InterPro" id="IPR050707">
    <property type="entry name" value="HTH_MetabolicPath_Reg"/>
</dbReference>
<dbReference type="Gene3D" id="1.10.10.10">
    <property type="entry name" value="Winged helix-like DNA-binding domain superfamily/Winged helix DNA-binding domain"/>
    <property type="match status" value="1"/>
</dbReference>
<dbReference type="GO" id="GO:0003677">
    <property type="term" value="F:DNA binding"/>
    <property type="evidence" value="ECO:0007669"/>
    <property type="project" value="UniProtKB-KW"/>
</dbReference>
<dbReference type="AlphaFoldDB" id="A0A7X9NNR7"/>
<dbReference type="SUPFAM" id="SSF55781">
    <property type="entry name" value="GAF domain-like"/>
    <property type="match status" value="1"/>
</dbReference>
<sequence length="251" mass="28493">MEQAKPYGTVLIKAAKIIDCIAENPNISLQEIAKSCEMTMSTTLKILDTLNLIGYVKKSEEKTYQLGAKLIRYANRNIEQIDLIEQTLPYLVKLQEKIDETIHLGVLSNSEIYYVNKLEPKFQSIRMSSKVGISRPLYSSAMGKAVLATMSEKEVDEYLESHELKPYTANTITNPLKLKQELSEIKEQKVAYDDEEMESDIFCVGTVILKGKQIIGAMSISLPKFRLTTSYKERLIAAILETREQIETEIK</sequence>
<dbReference type="PANTHER" id="PTHR30136">
    <property type="entry name" value="HELIX-TURN-HELIX TRANSCRIPTIONAL REGULATOR, ICLR FAMILY"/>
    <property type="match status" value="1"/>
</dbReference>
<gene>
    <name evidence="6" type="ORF">HF857_09860</name>
</gene>
<dbReference type="Proteomes" id="UP000588071">
    <property type="component" value="Unassembled WGS sequence"/>
</dbReference>
<comment type="caution">
    <text evidence="6">The sequence shown here is derived from an EMBL/GenBank/DDBJ whole genome shotgun (WGS) entry which is preliminary data.</text>
</comment>
<protein>
    <submittedName>
        <fullName evidence="6">IclR family transcriptional regulator</fullName>
    </submittedName>
</protein>
<dbReference type="InterPro" id="IPR029016">
    <property type="entry name" value="GAF-like_dom_sf"/>
</dbReference>
<evidence type="ECO:0000313" key="7">
    <source>
        <dbReference type="Proteomes" id="UP000588071"/>
    </source>
</evidence>
<proteinExistence type="predicted"/>
<dbReference type="EMBL" id="JABAFV010000020">
    <property type="protein sequence ID" value="NME50515.1"/>
    <property type="molecule type" value="Genomic_DNA"/>
</dbReference>
<name>A0A7X9NNR7_9ENTE</name>
<dbReference type="InterPro" id="IPR036390">
    <property type="entry name" value="WH_DNA-bd_sf"/>
</dbReference>
<reference evidence="6 7" key="1">
    <citation type="submission" date="2020-04" db="EMBL/GenBank/DDBJ databases">
        <authorList>
            <person name="Hitch T.C.A."/>
            <person name="Wylensek D."/>
            <person name="Clavel T."/>
        </authorList>
    </citation>
    <scope>NUCLEOTIDE SEQUENCE [LARGE SCALE GENOMIC DNA]</scope>
    <source>
        <strain evidence="6 7">WCA-380-WT-3C</strain>
    </source>
</reference>
<dbReference type="InterPro" id="IPR036388">
    <property type="entry name" value="WH-like_DNA-bd_sf"/>
</dbReference>
<evidence type="ECO:0000256" key="2">
    <source>
        <dbReference type="ARBA" id="ARBA00023125"/>
    </source>
</evidence>
<dbReference type="Pfam" id="PF09339">
    <property type="entry name" value="HTH_IclR"/>
    <property type="match status" value="1"/>
</dbReference>